<feature type="non-terminal residue" evidence="2">
    <location>
        <position position="1"/>
    </location>
</feature>
<proteinExistence type="predicted"/>
<feature type="region of interest" description="Disordered" evidence="1">
    <location>
        <begin position="53"/>
        <end position="72"/>
    </location>
</feature>
<keyword evidence="3" id="KW-1185">Reference proteome</keyword>
<feature type="compositionally biased region" description="Polar residues" evidence="1">
    <location>
        <begin position="53"/>
        <end position="62"/>
    </location>
</feature>
<sequence length="72" mass="8427">KESIPGMPAQYLMRKNKRHDEWNAMVREIFQCVLAVLITKNDMATVERASRSLNTLPTNTQRSSRHQHETLF</sequence>
<evidence type="ECO:0000313" key="2">
    <source>
        <dbReference type="EMBL" id="WAR09622.1"/>
    </source>
</evidence>
<evidence type="ECO:0000256" key="1">
    <source>
        <dbReference type="SAM" id="MobiDB-lite"/>
    </source>
</evidence>
<accession>A0ABY7EI02</accession>
<evidence type="ECO:0000313" key="3">
    <source>
        <dbReference type="Proteomes" id="UP001164746"/>
    </source>
</evidence>
<name>A0ABY7EI02_MYAAR</name>
<dbReference type="EMBL" id="CP111018">
    <property type="protein sequence ID" value="WAR09622.1"/>
    <property type="molecule type" value="Genomic_DNA"/>
</dbReference>
<organism evidence="2 3">
    <name type="scientific">Mya arenaria</name>
    <name type="common">Soft-shell clam</name>
    <dbReference type="NCBI Taxonomy" id="6604"/>
    <lineage>
        <taxon>Eukaryota</taxon>
        <taxon>Metazoa</taxon>
        <taxon>Spiralia</taxon>
        <taxon>Lophotrochozoa</taxon>
        <taxon>Mollusca</taxon>
        <taxon>Bivalvia</taxon>
        <taxon>Autobranchia</taxon>
        <taxon>Heteroconchia</taxon>
        <taxon>Euheterodonta</taxon>
        <taxon>Imparidentia</taxon>
        <taxon>Neoheterodontei</taxon>
        <taxon>Myida</taxon>
        <taxon>Myoidea</taxon>
        <taxon>Myidae</taxon>
        <taxon>Mya</taxon>
    </lineage>
</organism>
<gene>
    <name evidence="2" type="ORF">MAR_034698</name>
</gene>
<reference evidence="2" key="1">
    <citation type="submission" date="2022-11" db="EMBL/GenBank/DDBJ databases">
        <title>Centuries of genome instability and evolution in soft-shell clam transmissible cancer (bioRxiv).</title>
        <authorList>
            <person name="Hart S.F.M."/>
            <person name="Yonemitsu M.A."/>
            <person name="Giersch R.M."/>
            <person name="Beal B.F."/>
            <person name="Arriagada G."/>
            <person name="Davis B.W."/>
            <person name="Ostrander E.A."/>
            <person name="Goff S.P."/>
            <person name="Metzger M.J."/>
        </authorList>
    </citation>
    <scope>NUCLEOTIDE SEQUENCE</scope>
    <source>
        <strain evidence="2">MELC-2E11</strain>
        <tissue evidence="2">Siphon/mantle</tissue>
    </source>
</reference>
<dbReference type="Proteomes" id="UP001164746">
    <property type="component" value="Chromosome 7"/>
</dbReference>
<protein>
    <submittedName>
        <fullName evidence="2">Uncharacterized protein</fullName>
    </submittedName>
</protein>